<dbReference type="HOGENOM" id="CLU_2444209_0_0_1"/>
<sequence length="90" mass="9636">MVNILFIVPTAFELQKLQITLIYSGAMEFHVKVKGAKVHLTIAILELNNGKNGVSGTMREGVEEGRCFCLCGAVGWDDGTLVATPALTKG</sequence>
<evidence type="ECO:0000313" key="3">
    <source>
        <dbReference type="Proteomes" id="UP000002051"/>
    </source>
</evidence>
<dbReference type="AlphaFoldDB" id="A0A072UEF9"/>
<protein>
    <submittedName>
        <fullName evidence="1 2">Uncharacterized protein</fullName>
    </submittedName>
</protein>
<evidence type="ECO:0000313" key="2">
    <source>
        <dbReference type="EnsemblPlants" id="KEH28164"/>
    </source>
</evidence>
<reference evidence="2" key="3">
    <citation type="submission" date="2015-04" db="UniProtKB">
        <authorList>
            <consortium name="EnsemblPlants"/>
        </authorList>
    </citation>
    <scope>IDENTIFICATION</scope>
    <source>
        <strain evidence="2">cv. Jemalong A17</strain>
    </source>
</reference>
<evidence type="ECO:0000313" key="1">
    <source>
        <dbReference type="EMBL" id="KEH28164.1"/>
    </source>
</evidence>
<dbReference type="Proteomes" id="UP000002051">
    <property type="component" value="Chromosome 5"/>
</dbReference>
<dbReference type="EnsemblPlants" id="KEH28164">
    <property type="protein sequence ID" value="KEH28164"/>
    <property type="gene ID" value="MTR_5g470720"/>
</dbReference>
<reference evidence="1 3" key="2">
    <citation type="journal article" date="2014" name="BMC Genomics">
        <title>An improved genome release (version Mt4.0) for the model legume Medicago truncatula.</title>
        <authorList>
            <person name="Tang H."/>
            <person name="Krishnakumar V."/>
            <person name="Bidwell S."/>
            <person name="Rosen B."/>
            <person name="Chan A."/>
            <person name="Zhou S."/>
            <person name="Gentzbittel L."/>
            <person name="Childs K.L."/>
            <person name="Yandell M."/>
            <person name="Gundlach H."/>
            <person name="Mayer K.F."/>
            <person name="Schwartz D.C."/>
            <person name="Town C.D."/>
        </authorList>
    </citation>
    <scope>GENOME REANNOTATION</scope>
    <source>
        <strain evidence="1">A17</strain>
        <strain evidence="2 3">cv. Jemalong A17</strain>
    </source>
</reference>
<name>A0A072UEF9_MEDTR</name>
<proteinExistence type="predicted"/>
<dbReference type="EMBL" id="CM001221">
    <property type="protein sequence ID" value="KEH28164.1"/>
    <property type="molecule type" value="Genomic_DNA"/>
</dbReference>
<keyword evidence="3" id="KW-1185">Reference proteome</keyword>
<organism evidence="1 3">
    <name type="scientific">Medicago truncatula</name>
    <name type="common">Barrel medic</name>
    <name type="synonym">Medicago tribuloides</name>
    <dbReference type="NCBI Taxonomy" id="3880"/>
    <lineage>
        <taxon>Eukaryota</taxon>
        <taxon>Viridiplantae</taxon>
        <taxon>Streptophyta</taxon>
        <taxon>Embryophyta</taxon>
        <taxon>Tracheophyta</taxon>
        <taxon>Spermatophyta</taxon>
        <taxon>Magnoliopsida</taxon>
        <taxon>eudicotyledons</taxon>
        <taxon>Gunneridae</taxon>
        <taxon>Pentapetalae</taxon>
        <taxon>rosids</taxon>
        <taxon>fabids</taxon>
        <taxon>Fabales</taxon>
        <taxon>Fabaceae</taxon>
        <taxon>Papilionoideae</taxon>
        <taxon>50 kb inversion clade</taxon>
        <taxon>NPAAA clade</taxon>
        <taxon>Hologalegina</taxon>
        <taxon>IRL clade</taxon>
        <taxon>Trifolieae</taxon>
        <taxon>Medicago</taxon>
    </lineage>
</organism>
<accession>A0A072UEF9</accession>
<gene>
    <name evidence="1" type="ordered locus">MTR_5g470720</name>
</gene>
<reference evidence="1 3" key="1">
    <citation type="journal article" date="2011" name="Nature">
        <title>The Medicago genome provides insight into the evolution of rhizobial symbioses.</title>
        <authorList>
            <person name="Young N.D."/>
            <person name="Debelle F."/>
            <person name="Oldroyd G.E."/>
            <person name="Geurts R."/>
            <person name="Cannon S.B."/>
            <person name="Udvardi M.K."/>
            <person name="Benedito V.A."/>
            <person name="Mayer K.F."/>
            <person name="Gouzy J."/>
            <person name="Schoof H."/>
            <person name="Van de Peer Y."/>
            <person name="Proost S."/>
            <person name="Cook D.R."/>
            <person name="Meyers B.C."/>
            <person name="Spannagl M."/>
            <person name="Cheung F."/>
            <person name="De Mita S."/>
            <person name="Krishnakumar V."/>
            <person name="Gundlach H."/>
            <person name="Zhou S."/>
            <person name="Mudge J."/>
            <person name="Bharti A.K."/>
            <person name="Murray J.D."/>
            <person name="Naoumkina M.A."/>
            <person name="Rosen B."/>
            <person name="Silverstein K.A."/>
            <person name="Tang H."/>
            <person name="Rombauts S."/>
            <person name="Zhao P.X."/>
            <person name="Zhou P."/>
            <person name="Barbe V."/>
            <person name="Bardou P."/>
            <person name="Bechner M."/>
            <person name="Bellec A."/>
            <person name="Berger A."/>
            <person name="Berges H."/>
            <person name="Bidwell S."/>
            <person name="Bisseling T."/>
            <person name="Choisne N."/>
            <person name="Couloux A."/>
            <person name="Denny R."/>
            <person name="Deshpande S."/>
            <person name="Dai X."/>
            <person name="Doyle J.J."/>
            <person name="Dudez A.M."/>
            <person name="Farmer A.D."/>
            <person name="Fouteau S."/>
            <person name="Franken C."/>
            <person name="Gibelin C."/>
            <person name="Gish J."/>
            <person name="Goldstein S."/>
            <person name="Gonzalez A.J."/>
            <person name="Green P.J."/>
            <person name="Hallab A."/>
            <person name="Hartog M."/>
            <person name="Hua A."/>
            <person name="Humphray S.J."/>
            <person name="Jeong D.H."/>
            <person name="Jing Y."/>
            <person name="Jocker A."/>
            <person name="Kenton S.M."/>
            <person name="Kim D.J."/>
            <person name="Klee K."/>
            <person name="Lai H."/>
            <person name="Lang C."/>
            <person name="Lin S."/>
            <person name="Macmil S.L."/>
            <person name="Magdelenat G."/>
            <person name="Matthews L."/>
            <person name="McCorrison J."/>
            <person name="Monaghan E.L."/>
            <person name="Mun J.H."/>
            <person name="Najar F.Z."/>
            <person name="Nicholson C."/>
            <person name="Noirot C."/>
            <person name="O'Bleness M."/>
            <person name="Paule C.R."/>
            <person name="Poulain J."/>
            <person name="Prion F."/>
            <person name="Qin B."/>
            <person name="Qu C."/>
            <person name="Retzel E.F."/>
            <person name="Riddle C."/>
            <person name="Sallet E."/>
            <person name="Samain S."/>
            <person name="Samson N."/>
            <person name="Sanders I."/>
            <person name="Saurat O."/>
            <person name="Scarpelli C."/>
            <person name="Schiex T."/>
            <person name="Segurens B."/>
            <person name="Severin A.J."/>
            <person name="Sherrier D.J."/>
            <person name="Shi R."/>
            <person name="Sims S."/>
            <person name="Singer S.R."/>
            <person name="Sinharoy S."/>
            <person name="Sterck L."/>
            <person name="Viollet A."/>
            <person name="Wang B.B."/>
            <person name="Wang K."/>
            <person name="Wang M."/>
            <person name="Wang X."/>
            <person name="Warfsmann J."/>
            <person name="Weissenbach J."/>
            <person name="White D.D."/>
            <person name="White J.D."/>
            <person name="Wiley G.B."/>
            <person name="Wincker P."/>
            <person name="Xing Y."/>
            <person name="Yang L."/>
            <person name="Yao Z."/>
            <person name="Ying F."/>
            <person name="Zhai J."/>
            <person name="Zhou L."/>
            <person name="Zuber A."/>
            <person name="Denarie J."/>
            <person name="Dixon R.A."/>
            <person name="May G.D."/>
            <person name="Schwartz D.C."/>
            <person name="Rogers J."/>
            <person name="Quetier F."/>
            <person name="Town C.D."/>
            <person name="Roe B.A."/>
        </authorList>
    </citation>
    <scope>NUCLEOTIDE SEQUENCE [LARGE SCALE GENOMIC DNA]</scope>
    <source>
        <strain evidence="1">A17</strain>
        <strain evidence="2 3">cv. Jemalong A17</strain>
    </source>
</reference>